<dbReference type="EMBL" id="KZ819327">
    <property type="protein sequence ID" value="PWN20545.1"/>
    <property type="molecule type" value="Genomic_DNA"/>
</dbReference>
<evidence type="ECO:0000256" key="2">
    <source>
        <dbReference type="SAM" id="Phobius"/>
    </source>
</evidence>
<keyword evidence="2" id="KW-1133">Transmembrane helix</keyword>
<keyword evidence="2" id="KW-0812">Transmembrane</keyword>
<accession>A0A316UC16</accession>
<keyword evidence="4" id="KW-1185">Reference proteome</keyword>
<name>A0A316UC16_9BASI</name>
<dbReference type="RefSeq" id="XP_025347705.1">
    <property type="nucleotide sequence ID" value="XM_025491147.1"/>
</dbReference>
<evidence type="ECO:0000313" key="4">
    <source>
        <dbReference type="Proteomes" id="UP000245942"/>
    </source>
</evidence>
<protein>
    <submittedName>
        <fullName evidence="3">Uncharacterized protein</fullName>
    </submittedName>
</protein>
<keyword evidence="2" id="KW-0472">Membrane</keyword>
<dbReference type="GeneID" id="37012881"/>
<dbReference type="Proteomes" id="UP000245942">
    <property type="component" value="Unassembled WGS sequence"/>
</dbReference>
<feature type="compositionally biased region" description="Gly residues" evidence="1">
    <location>
        <begin position="287"/>
        <end position="297"/>
    </location>
</feature>
<feature type="compositionally biased region" description="Low complexity" evidence="1">
    <location>
        <begin position="154"/>
        <end position="164"/>
    </location>
</feature>
<gene>
    <name evidence="3" type="ORF">BCV69DRAFT_277282</name>
</gene>
<feature type="region of interest" description="Disordered" evidence="1">
    <location>
        <begin position="38"/>
        <end position="89"/>
    </location>
</feature>
<proteinExistence type="predicted"/>
<feature type="region of interest" description="Disordered" evidence="1">
    <location>
        <begin position="223"/>
        <end position="254"/>
    </location>
</feature>
<feature type="compositionally biased region" description="Basic and acidic residues" evidence="1">
    <location>
        <begin position="75"/>
        <end position="89"/>
    </location>
</feature>
<sequence>MSHLSPIGTAVLTVFLIMALVCPLILIKFWGPKHGAYGRRGKREWDDDDQYDRRRRKKRGTSAGPGSKKRRKRGMMREEERRMEEGEVGNELHMRYRPEGDWTSSTSPTPLPQAGQMYAGAYGLPPPGNGHGHGHGHGTALPLGRSEDNRGNYTALPTGSGTTPGTPPPATPAPRYTPGGYRAPSSQPHTPSGLRCASLPHLAEEEEHALGAAGAGSAYAPIPRTAPYVPPSGGAGQQSSRPTSPAGQSHSSWLRKSSNALGRPLELVIGPARSQGRGRNDNRAEGVEGGAAGGGIGGQVQQLGEWKKGVPLRPLEAVIAHPERAGEWEEEAASIALRTF</sequence>
<feature type="compositionally biased region" description="Polar residues" evidence="1">
    <location>
        <begin position="237"/>
        <end position="254"/>
    </location>
</feature>
<dbReference type="AlphaFoldDB" id="A0A316UC16"/>
<reference evidence="3 4" key="1">
    <citation type="journal article" date="2018" name="Mol. Biol. Evol.">
        <title>Broad Genomic Sampling Reveals a Smut Pathogenic Ancestry of the Fungal Clade Ustilaginomycotina.</title>
        <authorList>
            <person name="Kijpornyongpan T."/>
            <person name="Mondo S.J."/>
            <person name="Barry K."/>
            <person name="Sandor L."/>
            <person name="Lee J."/>
            <person name="Lipzen A."/>
            <person name="Pangilinan J."/>
            <person name="LaButti K."/>
            <person name="Hainaut M."/>
            <person name="Henrissat B."/>
            <person name="Grigoriev I.V."/>
            <person name="Spatafora J.W."/>
            <person name="Aime M.C."/>
        </authorList>
    </citation>
    <scope>NUCLEOTIDE SEQUENCE [LARGE SCALE GENOMIC DNA]</scope>
    <source>
        <strain evidence="3 4">MCA 4718</strain>
    </source>
</reference>
<feature type="region of interest" description="Disordered" evidence="1">
    <location>
        <begin position="268"/>
        <end position="297"/>
    </location>
</feature>
<feature type="transmembrane region" description="Helical" evidence="2">
    <location>
        <begin position="6"/>
        <end position="30"/>
    </location>
</feature>
<evidence type="ECO:0000313" key="3">
    <source>
        <dbReference type="EMBL" id="PWN20545.1"/>
    </source>
</evidence>
<feature type="region of interest" description="Disordered" evidence="1">
    <location>
        <begin position="126"/>
        <end position="195"/>
    </location>
</feature>
<organism evidence="3 4">
    <name type="scientific">Pseudomicrostroma glucosiphilum</name>
    <dbReference type="NCBI Taxonomy" id="1684307"/>
    <lineage>
        <taxon>Eukaryota</taxon>
        <taxon>Fungi</taxon>
        <taxon>Dikarya</taxon>
        <taxon>Basidiomycota</taxon>
        <taxon>Ustilaginomycotina</taxon>
        <taxon>Exobasidiomycetes</taxon>
        <taxon>Microstromatales</taxon>
        <taxon>Microstromatales incertae sedis</taxon>
        <taxon>Pseudomicrostroma</taxon>
    </lineage>
</organism>
<evidence type="ECO:0000256" key="1">
    <source>
        <dbReference type="SAM" id="MobiDB-lite"/>
    </source>
</evidence>